<feature type="compositionally biased region" description="Basic residues" evidence="1">
    <location>
        <begin position="45"/>
        <end position="55"/>
    </location>
</feature>
<accession>A0A9D4L8H5</accession>
<comment type="caution">
    <text evidence="2">The sequence shown here is derived from an EMBL/GenBank/DDBJ whole genome shotgun (WGS) entry which is preliminary data.</text>
</comment>
<reference evidence="2" key="2">
    <citation type="submission" date="2020-11" db="EMBL/GenBank/DDBJ databases">
        <authorList>
            <person name="McCartney M.A."/>
            <person name="Auch B."/>
            <person name="Kono T."/>
            <person name="Mallez S."/>
            <person name="Becker A."/>
            <person name="Gohl D.M."/>
            <person name="Silverstein K.A.T."/>
            <person name="Koren S."/>
            <person name="Bechman K.B."/>
            <person name="Herman A."/>
            <person name="Abrahante J.E."/>
            <person name="Garbe J."/>
        </authorList>
    </citation>
    <scope>NUCLEOTIDE SEQUENCE</scope>
    <source>
        <strain evidence="2">Duluth1</strain>
        <tissue evidence="2">Whole animal</tissue>
    </source>
</reference>
<proteinExistence type="predicted"/>
<gene>
    <name evidence="2" type="ORF">DPMN_094924</name>
</gene>
<protein>
    <submittedName>
        <fullName evidence="2">Uncharacterized protein</fullName>
    </submittedName>
</protein>
<name>A0A9D4L8H5_DREPO</name>
<organism evidence="2 3">
    <name type="scientific">Dreissena polymorpha</name>
    <name type="common">Zebra mussel</name>
    <name type="synonym">Mytilus polymorpha</name>
    <dbReference type="NCBI Taxonomy" id="45954"/>
    <lineage>
        <taxon>Eukaryota</taxon>
        <taxon>Metazoa</taxon>
        <taxon>Spiralia</taxon>
        <taxon>Lophotrochozoa</taxon>
        <taxon>Mollusca</taxon>
        <taxon>Bivalvia</taxon>
        <taxon>Autobranchia</taxon>
        <taxon>Heteroconchia</taxon>
        <taxon>Euheterodonta</taxon>
        <taxon>Imparidentia</taxon>
        <taxon>Neoheterodontei</taxon>
        <taxon>Myida</taxon>
        <taxon>Dreissenoidea</taxon>
        <taxon>Dreissenidae</taxon>
        <taxon>Dreissena</taxon>
    </lineage>
</organism>
<sequence length="55" mass="6336">MYNGRPGLRGRNRGYGEMRGPGQSPLAYTDHSQWPSKYDQDPKNLPRRGGVKYRI</sequence>
<keyword evidence="3" id="KW-1185">Reference proteome</keyword>
<evidence type="ECO:0000313" key="3">
    <source>
        <dbReference type="Proteomes" id="UP000828390"/>
    </source>
</evidence>
<feature type="region of interest" description="Disordered" evidence="1">
    <location>
        <begin position="1"/>
        <end position="55"/>
    </location>
</feature>
<reference evidence="2" key="1">
    <citation type="journal article" date="2019" name="bioRxiv">
        <title>The Genome of the Zebra Mussel, Dreissena polymorpha: A Resource for Invasive Species Research.</title>
        <authorList>
            <person name="McCartney M.A."/>
            <person name="Auch B."/>
            <person name="Kono T."/>
            <person name="Mallez S."/>
            <person name="Zhang Y."/>
            <person name="Obille A."/>
            <person name="Becker A."/>
            <person name="Abrahante J.E."/>
            <person name="Garbe J."/>
            <person name="Badalamenti J.P."/>
            <person name="Herman A."/>
            <person name="Mangelson H."/>
            <person name="Liachko I."/>
            <person name="Sullivan S."/>
            <person name="Sone E.D."/>
            <person name="Koren S."/>
            <person name="Silverstein K.A.T."/>
            <person name="Beckman K.B."/>
            <person name="Gohl D.M."/>
        </authorList>
    </citation>
    <scope>NUCLEOTIDE SEQUENCE</scope>
    <source>
        <strain evidence="2">Duluth1</strain>
        <tissue evidence="2">Whole animal</tissue>
    </source>
</reference>
<evidence type="ECO:0000256" key="1">
    <source>
        <dbReference type="SAM" id="MobiDB-lite"/>
    </source>
</evidence>
<evidence type="ECO:0000313" key="2">
    <source>
        <dbReference type="EMBL" id="KAH3852416.1"/>
    </source>
</evidence>
<dbReference type="AlphaFoldDB" id="A0A9D4L8H5"/>
<dbReference type="Proteomes" id="UP000828390">
    <property type="component" value="Unassembled WGS sequence"/>
</dbReference>
<dbReference type="EMBL" id="JAIWYP010000003">
    <property type="protein sequence ID" value="KAH3852416.1"/>
    <property type="molecule type" value="Genomic_DNA"/>
</dbReference>